<dbReference type="InterPro" id="IPR003959">
    <property type="entry name" value="ATPase_AAA_core"/>
</dbReference>
<dbReference type="CDD" id="cd19481">
    <property type="entry name" value="RecA-like_protease"/>
    <property type="match status" value="1"/>
</dbReference>
<dbReference type="Proteomes" id="UP001515683">
    <property type="component" value="Unassembled WGS sequence"/>
</dbReference>
<dbReference type="Gene3D" id="3.40.50.300">
    <property type="entry name" value="P-loop containing nucleotide triphosphate hydrolases"/>
    <property type="match status" value="1"/>
</dbReference>
<dbReference type="Pfam" id="PF22977">
    <property type="entry name" value="WHD"/>
    <property type="match status" value="1"/>
</dbReference>
<feature type="domain" description="AAA+ ATPase" evidence="4">
    <location>
        <begin position="479"/>
        <end position="611"/>
    </location>
</feature>
<dbReference type="SMART" id="SM00382">
    <property type="entry name" value="AAA"/>
    <property type="match status" value="1"/>
</dbReference>
<keyword evidence="2" id="KW-0547">Nucleotide-binding</keyword>
<proteinExistence type="inferred from homology"/>
<dbReference type="InterPro" id="IPR027417">
    <property type="entry name" value="P-loop_NTPase"/>
</dbReference>
<gene>
    <name evidence="5" type="ORF">F3J40_02780</name>
</gene>
<evidence type="ECO:0000256" key="2">
    <source>
        <dbReference type="ARBA" id="ARBA00022741"/>
    </source>
</evidence>
<protein>
    <submittedName>
        <fullName evidence="5">ATP-binding protein</fullName>
    </submittedName>
</protein>
<dbReference type="InterPro" id="IPR050221">
    <property type="entry name" value="26S_Proteasome_ATPase"/>
</dbReference>
<evidence type="ECO:0000256" key="1">
    <source>
        <dbReference type="ARBA" id="ARBA00006914"/>
    </source>
</evidence>
<name>A0ABX0R558_9GAMM</name>
<dbReference type="PANTHER" id="PTHR23073">
    <property type="entry name" value="26S PROTEASOME REGULATORY SUBUNIT"/>
    <property type="match status" value="1"/>
</dbReference>
<dbReference type="SUPFAM" id="SSF52540">
    <property type="entry name" value="P-loop containing nucleoside triphosphate hydrolases"/>
    <property type="match status" value="1"/>
</dbReference>
<keyword evidence="6" id="KW-1185">Reference proteome</keyword>
<comment type="similarity">
    <text evidence="1">Belongs to the AAA ATPase family.</text>
</comment>
<organism evidence="5 6">
    <name type="scientific">Candidatus Pantoea multigeneris</name>
    <dbReference type="NCBI Taxonomy" id="2608357"/>
    <lineage>
        <taxon>Bacteria</taxon>
        <taxon>Pseudomonadati</taxon>
        <taxon>Pseudomonadota</taxon>
        <taxon>Gammaproteobacteria</taxon>
        <taxon>Enterobacterales</taxon>
        <taxon>Erwiniaceae</taxon>
        <taxon>Pantoea</taxon>
    </lineage>
</organism>
<dbReference type="InterPro" id="IPR054472">
    <property type="entry name" value="WHD"/>
</dbReference>
<dbReference type="InterPro" id="IPR003593">
    <property type="entry name" value="AAA+_ATPase"/>
</dbReference>
<evidence type="ECO:0000313" key="6">
    <source>
        <dbReference type="Proteomes" id="UP001515683"/>
    </source>
</evidence>
<dbReference type="GO" id="GO:0005524">
    <property type="term" value="F:ATP binding"/>
    <property type="evidence" value="ECO:0007669"/>
    <property type="project" value="UniProtKB-KW"/>
</dbReference>
<dbReference type="Pfam" id="PF00004">
    <property type="entry name" value="AAA"/>
    <property type="match status" value="1"/>
</dbReference>
<keyword evidence="3 5" id="KW-0067">ATP-binding</keyword>
<accession>A0ABX0R558</accession>
<evidence type="ECO:0000256" key="3">
    <source>
        <dbReference type="ARBA" id="ARBA00022840"/>
    </source>
</evidence>
<sequence length="684" mass="76831">MPEDVPPADSAAAEDQLYTFLAAVAQVDAILLRHQQQYQFDPQSDFYPPSSELESATRAMPYWAGRSANWQSNIPQFDLPAESRMAQLVEQYQLSEFELAVLLLGCLNSFEPRYRQLFAQLPLQQNEGPSFGLVQALFCPGTFLRHAQRASLQADAPLQRDGLIELLPRRNAGEEQGYRTHEMVLDWLLGSESLPAGLQGMARWVEDQHNDRSHQAAVSQLAFHQSLTPLLDIRSEAGTDREAYIAELARHFNSQALWVSWLQLLNTGRDAPLLLRQLFNFTRLTRSLLVLDLPPPKAAGEGGDSYSALIEQLEQIVEQQVRDGLPLPICTLSAAQLSQLPFSRLSRHALEIGVPGLEERYNYLLSLLGGNTPQWDARALVQRIALPFDTMRSAVAESHALAMQRGKMWPQEEDFRAAFLRRAKQNFNALAQRVTPQRSWDDIIISPGLREQLDEVLCAVRQRERVLERGFARKVGKATGISALFYGDPGTGKSMVAEVMAGALGVDLIRVDLSSIINKYIGETEKNLARVFDLAVQDAGVLFFDEADALFGKRSETKDAKDRHANIEVAYLLQRLEHHPGLVILATNNRSHLDDAFTRRFSFITHFAYPNADLREQMWRAVWPPQIKVAKEVDFARLAQLALTGANIRNAALLASWLSAEKKTISLEHIERAIQRELSKMGRG</sequence>
<comment type="caution">
    <text evidence="5">The sequence shown here is derived from an EMBL/GenBank/DDBJ whole genome shotgun (WGS) entry which is preliminary data.</text>
</comment>
<dbReference type="EMBL" id="VWXF01000001">
    <property type="protein sequence ID" value="NIF20543.1"/>
    <property type="molecule type" value="Genomic_DNA"/>
</dbReference>
<evidence type="ECO:0000259" key="4">
    <source>
        <dbReference type="SMART" id="SM00382"/>
    </source>
</evidence>
<evidence type="ECO:0000313" key="5">
    <source>
        <dbReference type="EMBL" id="NIF20543.1"/>
    </source>
</evidence>
<reference evidence="5 6" key="1">
    <citation type="journal article" date="2019" name="bioRxiv">
        <title>Bacteria contribute to plant secondary compound degradation in a generalist herbivore system.</title>
        <authorList>
            <person name="Francoeur C.B."/>
            <person name="Khadempour L."/>
            <person name="Moreira-Soto R.D."/>
            <person name="Gotting K."/>
            <person name="Book A.J."/>
            <person name="Pinto-Tomas A.A."/>
            <person name="Keefover-Ring K."/>
            <person name="Currie C.R."/>
        </authorList>
    </citation>
    <scope>NUCLEOTIDE SEQUENCE [LARGE SCALE GENOMIC DNA]</scope>
    <source>
        <strain evidence="5">Acro-835</strain>
    </source>
</reference>